<evidence type="ECO:0000256" key="3">
    <source>
        <dbReference type="ARBA" id="ARBA00022692"/>
    </source>
</evidence>
<dbReference type="Proteomes" id="UP000053029">
    <property type="component" value="Unassembled WGS sequence"/>
</dbReference>
<evidence type="ECO:0000256" key="5">
    <source>
        <dbReference type="ARBA" id="ARBA00022989"/>
    </source>
</evidence>
<feature type="transmembrane region" description="Helical" evidence="7">
    <location>
        <begin position="404"/>
        <end position="431"/>
    </location>
</feature>
<comment type="subcellular location">
    <subcellularLocation>
        <location evidence="1">Membrane</location>
        <topology evidence="1">Multi-pass membrane protein</topology>
    </subcellularLocation>
</comment>
<dbReference type="PIRSF" id="PIRSF006060">
    <property type="entry name" value="AA_transporter"/>
    <property type="match status" value="1"/>
</dbReference>
<keyword evidence="5 7" id="KW-1133">Transmembrane helix</keyword>
<dbReference type="FunFam" id="1.20.1740.10:FF:000006">
    <property type="entry name" value="General amino acid permease"/>
    <property type="match status" value="1"/>
</dbReference>
<dbReference type="InterPro" id="IPR050524">
    <property type="entry name" value="APC_YAT"/>
</dbReference>
<dbReference type="PANTHER" id="PTHR43341:SF6">
    <property type="entry name" value="AMINO ACID TRANSPORTER (EUROFUNG)"/>
    <property type="match status" value="1"/>
</dbReference>
<dbReference type="HOGENOM" id="CLU_007946_12_1_1"/>
<evidence type="ECO:0000256" key="1">
    <source>
        <dbReference type="ARBA" id="ARBA00004141"/>
    </source>
</evidence>
<evidence type="ECO:0000256" key="6">
    <source>
        <dbReference type="ARBA" id="ARBA00023136"/>
    </source>
</evidence>
<feature type="transmembrane region" description="Helical" evidence="7">
    <location>
        <begin position="120"/>
        <end position="142"/>
    </location>
</feature>
<dbReference type="EMBL" id="KN846972">
    <property type="protein sequence ID" value="KIW79879.1"/>
    <property type="molecule type" value="Genomic_DNA"/>
</dbReference>
<keyword evidence="4" id="KW-0029">Amino-acid transport</keyword>
<gene>
    <name evidence="9" type="ORF">Z517_06494</name>
</gene>
<dbReference type="AlphaFoldDB" id="A0A0D2H5D8"/>
<feature type="transmembrane region" description="Helical" evidence="7">
    <location>
        <begin position="67"/>
        <end position="87"/>
    </location>
</feature>
<feature type="transmembrane region" description="Helical" evidence="7">
    <location>
        <begin position="443"/>
        <end position="466"/>
    </location>
</feature>
<accession>A0A0D2H5D8</accession>
<feature type="transmembrane region" description="Helical" evidence="7">
    <location>
        <begin position="42"/>
        <end position="61"/>
    </location>
</feature>
<reference evidence="9 10" key="1">
    <citation type="submission" date="2015-01" db="EMBL/GenBank/DDBJ databases">
        <title>The Genome Sequence of Fonsecaea pedrosoi CBS 271.37.</title>
        <authorList>
            <consortium name="The Broad Institute Genomics Platform"/>
            <person name="Cuomo C."/>
            <person name="de Hoog S."/>
            <person name="Gorbushina A."/>
            <person name="Stielow B."/>
            <person name="Teixiera M."/>
            <person name="Abouelleil A."/>
            <person name="Chapman S.B."/>
            <person name="Priest M."/>
            <person name="Young S.K."/>
            <person name="Wortman J."/>
            <person name="Nusbaum C."/>
            <person name="Birren B."/>
        </authorList>
    </citation>
    <scope>NUCLEOTIDE SEQUENCE [LARGE SCALE GENOMIC DNA]</scope>
    <source>
        <strain evidence="9 10">CBS 271.37</strain>
    </source>
</reference>
<sequence>MEKDTKSSPEPSLAQVPSLESGVMLENADQLSRRLNNRQVQLIAVGGAVGTALFISIGGALTKGGPLSLLLAYTFYSCIMAMVNNCIAEMATLHPVAGGFVRMAGKWVDEAFGFMAGWNFFFYEALVVPFEITAMGIVIGFWSDNVPTAAVCAGCIVVYVLINSLTVRAYGEAEFWLSGGKVILIFILFSFTFVTMVGGNPKHDAYGFRYWKDPGSMTEYLSSGSLGRFEGLLACLWSAAFTIVGPEYISMASAETKRPRIYIKTAFKTVYWRFGAFFIVGALAVGIVVPYNDPTLVGINNGTQSGGGTGAASPYVIAMTNLGIGGLPHLVNALICTSIFSAGNTYFYAATRALYGLSLEGRAPAFLKKCTKRGVPLYCVVVTAIFPCLSFLSLSSGSAVVLNWLINLVTAGSLINFVVILITYLVFYNACKAQGVDRRTFPYFAWGQPYCAWVALVSELVILFFFGYTSFDPPSADTFFSCYTMVVLAPFTYGFWKLFKKTQFVKAQEVDLVWERPVIDAYEDSFVSPPVGFWTETAQIFGFKRDKVDDDRRRSVTA</sequence>
<evidence type="ECO:0000313" key="9">
    <source>
        <dbReference type="EMBL" id="KIW79879.1"/>
    </source>
</evidence>
<dbReference type="OrthoDB" id="10062876at2759"/>
<evidence type="ECO:0000256" key="4">
    <source>
        <dbReference type="ARBA" id="ARBA00022970"/>
    </source>
</evidence>
<keyword evidence="3 7" id="KW-0812">Transmembrane</keyword>
<feature type="transmembrane region" description="Helical" evidence="7">
    <location>
        <begin position="270"/>
        <end position="291"/>
    </location>
</feature>
<dbReference type="PANTHER" id="PTHR43341">
    <property type="entry name" value="AMINO ACID PERMEASE"/>
    <property type="match status" value="1"/>
</dbReference>
<feature type="transmembrane region" description="Helical" evidence="7">
    <location>
        <begin position="231"/>
        <end position="249"/>
    </location>
</feature>
<keyword evidence="2" id="KW-0813">Transport</keyword>
<evidence type="ECO:0000256" key="7">
    <source>
        <dbReference type="SAM" id="Phobius"/>
    </source>
</evidence>
<dbReference type="GO" id="GO:0015171">
    <property type="term" value="F:amino acid transmembrane transporter activity"/>
    <property type="evidence" value="ECO:0007669"/>
    <property type="project" value="TreeGrafter"/>
</dbReference>
<feature type="transmembrane region" description="Helical" evidence="7">
    <location>
        <begin position="375"/>
        <end position="392"/>
    </location>
</feature>
<feature type="transmembrane region" description="Helical" evidence="7">
    <location>
        <begin position="330"/>
        <end position="355"/>
    </location>
</feature>
<dbReference type="Pfam" id="PF00324">
    <property type="entry name" value="AA_permease"/>
    <property type="match status" value="1"/>
</dbReference>
<feature type="transmembrane region" description="Helical" evidence="7">
    <location>
        <begin position="478"/>
        <end position="496"/>
    </location>
</feature>
<protein>
    <recommendedName>
        <fullName evidence="8">Amino acid permease/ SLC12A domain-containing protein</fullName>
    </recommendedName>
</protein>
<name>A0A0D2H5D8_9EURO</name>
<keyword evidence="6 7" id="KW-0472">Membrane</keyword>
<dbReference type="RefSeq" id="XP_013283687.1">
    <property type="nucleotide sequence ID" value="XM_013428233.1"/>
</dbReference>
<evidence type="ECO:0000259" key="8">
    <source>
        <dbReference type="Pfam" id="PF00324"/>
    </source>
</evidence>
<dbReference type="STRING" id="1442368.A0A0D2H5D8"/>
<feature type="domain" description="Amino acid permease/ SLC12A" evidence="8">
    <location>
        <begin position="40"/>
        <end position="505"/>
    </location>
</feature>
<dbReference type="VEuPathDB" id="FungiDB:Z517_06494"/>
<keyword evidence="10" id="KW-1185">Reference proteome</keyword>
<dbReference type="Gene3D" id="1.20.1740.10">
    <property type="entry name" value="Amino acid/polyamine transporter I"/>
    <property type="match status" value="1"/>
</dbReference>
<feature type="transmembrane region" description="Helical" evidence="7">
    <location>
        <begin position="148"/>
        <end position="170"/>
    </location>
</feature>
<evidence type="ECO:0000256" key="2">
    <source>
        <dbReference type="ARBA" id="ARBA00022448"/>
    </source>
</evidence>
<evidence type="ECO:0000313" key="10">
    <source>
        <dbReference type="Proteomes" id="UP000053029"/>
    </source>
</evidence>
<feature type="transmembrane region" description="Helical" evidence="7">
    <location>
        <begin position="182"/>
        <end position="199"/>
    </location>
</feature>
<dbReference type="InterPro" id="IPR004841">
    <property type="entry name" value="AA-permease/SLC12A_dom"/>
</dbReference>
<dbReference type="GO" id="GO:0016020">
    <property type="term" value="C:membrane"/>
    <property type="evidence" value="ECO:0007669"/>
    <property type="project" value="UniProtKB-SubCell"/>
</dbReference>
<dbReference type="GeneID" id="25305984"/>
<proteinExistence type="predicted"/>
<organism evidence="9 10">
    <name type="scientific">Fonsecaea pedrosoi CBS 271.37</name>
    <dbReference type="NCBI Taxonomy" id="1442368"/>
    <lineage>
        <taxon>Eukaryota</taxon>
        <taxon>Fungi</taxon>
        <taxon>Dikarya</taxon>
        <taxon>Ascomycota</taxon>
        <taxon>Pezizomycotina</taxon>
        <taxon>Eurotiomycetes</taxon>
        <taxon>Chaetothyriomycetidae</taxon>
        <taxon>Chaetothyriales</taxon>
        <taxon>Herpotrichiellaceae</taxon>
        <taxon>Fonsecaea</taxon>
    </lineage>
</organism>